<feature type="transmembrane region" description="Helical" evidence="5">
    <location>
        <begin position="102"/>
        <end position="124"/>
    </location>
</feature>
<feature type="transmembrane region" description="Helical" evidence="5">
    <location>
        <begin position="164"/>
        <end position="183"/>
    </location>
</feature>
<comment type="subcellular location">
    <subcellularLocation>
        <location evidence="1">Membrane</location>
        <topology evidence="1">Multi-pass membrane protein</topology>
    </subcellularLocation>
</comment>
<evidence type="ECO:0000256" key="4">
    <source>
        <dbReference type="ARBA" id="ARBA00023136"/>
    </source>
</evidence>
<feature type="transmembrane region" description="Helical" evidence="5">
    <location>
        <begin position="223"/>
        <end position="246"/>
    </location>
</feature>
<comment type="similarity">
    <text evidence="5">Belongs to the BI1 family.</text>
</comment>
<gene>
    <name evidence="6" type="ORF">PPENT_87.1.T0010465</name>
</gene>
<dbReference type="EMBL" id="CAJJDO010000001">
    <property type="protein sequence ID" value="CAD8132146.1"/>
    <property type="molecule type" value="Genomic_DNA"/>
</dbReference>
<evidence type="ECO:0000256" key="2">
    <source>
        <dbReference type="ARBA" id="ARBA00022692"/>
    </source>
</evidence>
<dbReference type="PANTHER" id="PTHR23291">
    <property type="entry name" value="BAX INHIBITOR-RELATED"/>
    <property type="match status" value="1"/>
</dbReference>
<dbReference type="PANTHER" id="PTHR23291:SF47">
    <property type="entry name" value="TRANSMEMBRANE BAX INHIBITOR MOTIF CONTAINING 7"/>
    <property type="match status" value="1"/>
</dbReference>
<dbReference type="OrthoDB" id="7933078at2759"/>
<feature type="transmembrane region" description="Helical" evidence="5">
    <location>
        <begin position="130"/>
        <end position="152"/>
    </location>
</feature>
<feature type="transmembrane region" description="Helical" evidence="5">
    <location>
        <begin position="70"/>
        <end position="90"/>
    </location>
</feature>
<accession>A0A8S1RVZ1</accession>
<dbReference type="InterPro" id="IPR006214">
    <property type="entry name" value="Bax_inhibitor_1-related"/>
</dbReference>
<sequence length="252" mass="28621">MQQRDEETQRILEKNDHYNEAPEVDSSLTSRLGFIQKVYSILSMQLLFTALLTIVSITQPAIREFEVTQIWLFVIAAITAIVLMCCLLCCKQNARKAPKNYILLSFFTLCEAYVVSVICCSVATDYSNGIDLIIIALSMTVLMTMGLTMYACTTKEDFTICTGLLWSLAICLLMLFIFSLLFPSRLIQIIYSILAIFLYSIYIIVDTQLIVGSKRHSLQKDDYIIGALILYIDIIILFLELLKLLVQIFGKN</sequence>
<evidence type="ECO:0000313" key="6">
    <source>
        <dbReference type="EMBL" id="CAD8132146.1"/>
    </source>
</evidence>
<evidence type="ECO:0000256" key="5">
    <source>
        <dbReference type="RuleBase" id="RU004379"/>
    </source>
</evidence>
<reference evidence="6" key="1">
    <citation type="submission" date="2021-01" db="EMBL/GenBank/DDBJ databases">
        <authorList>
            <consortium name="Genoscope - CEA"/>
            <person name="William W."/>
        </authorList>
    </citation>
    <scope>NUCLEOTIDE SEQUENCE</scope>
</reference>
<evidence type="ECO:0000313" key="7">
    <source>
        <dbReference type="Proteomes" id="UP000689195"/>
    </source>
</evidence>
<dbReference type="AlphaFoldDB" id="A0A8S1RVZ1"/>
<dbReference type="GO" id="GO:0016020">
    <property type="term" value="C:membrane"/>
    <property type="evidence" value="ECO:0007669"/>
    <property type="project" value="UniProtKB-SubCell"/>
</dbReference>
<organism evidence="6 7">
    <name type="scientific">Paramecium pentaurelia</name>
    <dbReference type="NCBI Taxonomy" id="43138"/>
    <lineage>
        <taxon>Eukaryota</taxon>
        <taxon>Sar</taxon>
        <taxon>Alveolata</taxon>
        <taxon>Ciliophora</taxon>
        <taxon>Intramacronucleata</taxon>
        <taxon>Oligohymenophorea</taxon>
        <taxon>Peniculida</taxon>
        <taxon>Parameciidae</taxon>
        <taxon>Paramecium</taxon>
    </lineage>
</organism>
<evidence type="ECO:0000256" key="3">
    <source>
        <dbReference type="ARBA" id="ARBA00022989"/>
    </source>
</evidence>
<keyword evidence="3 5" id="KW-1133">Transmembrane helix</keyword>
<evidence type="ECO:0000256" key="1">
    <source>
        <dbReference type="ARBA" id="ARBA00004141"/>
    </source>
</evidence>
<protein>
    <submittedName>
        <fullName evidence="6">Uncharacterized protein</fullName>
    </submittedName>
</protein>
<proteinExistence type="inferred from homology"/>
<feature type="transmembrane region" description="Helical" evidence="5">
    <location>
        <begin position="38"/>
        <end position="58"/>
    </location>
</feature>
<keyword evidence="4 5" id="KW-0472">Membrane</keyword>
<keyword evidence="2 5" id="KW-0812">Transmembrane</keyword>
<keyword evidence="7" id="KW-1185">Reference proteome</keyword>
<dbReference type="Proteomes" id="UP000689195">
    <property type="component" value="Unassembled WGS sequence"/>
</dbReference>
<dbReference type="Pfam" id="PF01027">
    <property type="entry name" value="Bax1-I"/>
    <property type="match status" value="1"/>
</dbReference>
<comment type="caution">
    <text evidence="6">The sequence shown here is derived from an EMBL/GenBank/DDBJ whole genome shotgun (WGS) entry which is preliminary data.</text>
</comment>
<feature type="transmembrane region" description="Helical" evidence="5">
    <location>
        <begin position="189"/>
        <end position="211"/>
    </location>
</feature>
<name>A0A8S1RVZ1_9CILI</name>